<evidence type="ECO:0000313" key="4">
    <source>
        <dbReference type="EMBL" id="MBO8433457.1"/>
    </source>
</evidence>
<gene>
    <name evidence="4" type="ORF">IAB08_09240</name>
</gene>
<feature type="domain" description="Secretion system C-terminal sorting" evidence="3">
    <location>
        <begin position="1055"/>
        <end position="1124"/>
    </location>
</feature>
<reference evidence="4" key="1">
    <citation type="submission" date="2020-10" db="EMBL/GenBank/DDBJ databases">
        <authorList>
            <person name="Gilroy R."/>
        </authorList>
    </citation>
    <scope>NUCLEOTIDE SEQUENCE</scope>
    <source>
        <strain evidence="4">2889</strain>
    </source>
</reference>
<sequence>MRLKQNFLNSCWLLAFCALPATSLAGSEHQPKGASLPRIQLQGIKQDTNLADHALVILKVDESWSKGTGFQLLIDKDWMDNESGTMGDATLENFLYDTYSWNAMEETYLIYQGCDYFIPENATGQENSPVVHAGEQDSVYIECNGSYYQYAIFEMTDEAMGYNAPECPPGYYELYDYTNSYGGASYDGFEFNNGFVYLFTVLPDNVTRTATSVMGTPDLSVERVHLPSSSCALGMESVSATLRNSGKGDIYGFKASYSIDKGDAVEQFFQDTLHIGEEIQITFDSLADFSIPGHEYRVTVTAFLQETASVPESDLDNNENYAHTTNSEPLYLPYISDFTNEMYGDHYWSSWIADSYEDEWMLSQGEWSAQQDHVPLVSPCFYIEKGLYRFTYTYQAGIDVGVVQQGCSYGIQMGKAEDNPFEFDTLWFAEEEFTQSRYVTNSFVFEVEEDDHYAFAIQTFYLPTFYLQDIQIEKVDSYDLAVKELSLATPHRLPLRQLPESIPAAVELENLGSKDITYTLQFSANGQVLAQNVQDSLPALSNGTAETSLSGFPSIGIGDTMNLYVKGSINDSLDANIHNDTARSLFILSDTVMAYDRLDFDRSIVSAGAVGGDAPVWAGTVFNLARRDTLSSISLGLGYSTQKFNIGLAVYHWDAEKEIVGESLFDIEVERERESGLYTFPVPARSLDSGSYLFAFKQLGTQSANVLCDNMPGGFFYIFNSDTSVAQTQAGFLCLRANFGPAEIVAQRDAMLSGMEKPASRGIFTKTEEIVANVTNNGPQPLHNFQVLCIADKDSLYAVIDTLAPYAATTVSFIANLSAIGTHRLFFQTMLAEDENPANDTLTRTVECIEMPDPYFMDFEACQDFSQENFQSGWASIDRDNTGVCVIDEFMYPGWAEPCGFMAFNPYLTEPAMEAEGALPYDGQRYGASFSARGNVRNNDWLVSPKLQMPESGSHIEFYAKSLNDSYGLEVFNVLVSTTDLDPDSFAPVLEEVEAPADDWTHFTADLSAYDKQEIYIAIQCVSLNAFVFMIDNIKVGKPGETGTENHRVQVDFSLYPNPARDRIYFRCEENILSVDIYSLDGRLMYSDKQLNQPQGAISVANLPQGLYLVQVRTAEGTGVQKFVKR</sequence>
<dbReference type="InterPro" id="IPR011635">
    <property type="entry name" value="CARDB"/>
</dbReference>
<dbReference type="EMBL" id="JADIMZ010000138">
    <property type="protein sequence ID" value="MBO8433457.1"/>
    <property type="molecule type" value="Genomic_DNA"/>
</dbReference>
<dbReference type="Pfam" id="PF07705">
    <property type="entry name" value="CARDB"/>
    <property type="match status" value="1"/>
</dbReference>
<evidence type="ECO:0000259" key="2">
    <source>
        <dbReference type="Pfam" id="PF07705"/>
    </source>
</evidence>
<dbReference type="Gene3D" id="2.60.120.200">
    <property type="match status" value="1"/>
</dbReference>
<dbReference type="Proteomes" id="UP000823612">
    <property type="component" value="Unassembled WGS sequence"/>
</dbReference>
<dbReference type="InterPro" id="IPR026444">
    <property type="entry name" value="Secre_tail"/>
</dbReference>
<feature type="domain" description="CARDB" evidence="2">
    <location>
        <begin position="216"/>
        <end position="320"/>
    </location>
</feature>
<feature type="signal peptide" evidence="1">
    <location>
        <begin position="1"/>
        <end position="25"/>
    </location>
</feature>
<dbReference type="NCBIfam" id="NF038128">
    <property type="entry name" value="choice_anch_J"/>
    <property type="match status" value="1"/>
</dbReference>
<organism evidence="4 5">
    <name type="scientific">Candidatus Pullibacteroides excrementavium</name>
    <dbReference type="NCBI Taxonomy" id="2840905"/>
    <lineage>
        <taxon>Bacteria</taxon>
        <taxon>Pseudomonadati</taxon>
        <taxon>Bacteroidota</taxon>
        <taxon>Bacteroidia</taxon>
        <taxon>Bacteroidales</taxon>
        <taxon>Candidatus Pullibacteroides</taxon>
    </lineage>
</organism>
<dbReference type="AlphaFoldDB" id="A0A9D9DSP9"/>
<dbReference type="Pfam" id="PF18962">
    <property type="entry name" value="Por_Secre_tail"/>
    <property type="match status" value="1"/>
</dbReference>
<evidence type="ECO:0000256" key="1">
    <source>
        <dbReference type="SAM" id="SignalP"/>
    </source>
</evidence>
<reference evidence="4" key="2">
    <citation type="journal article" date="2021" name="PeerJ">
        <title>Extensive microbial diversity within the chicken gut microbiome revealed by metagenomics and culture.</title>
        <authorList>
            <person name="Gilroy R."/>
            <person name="Ravi A."/>
            <person name="Getino M."/>
            <person name="Pursley I."/>
            <person name="Horton D.L."/>
            <person name="Alikhan N.F."/>
            <person name="Baker D."/>
            <person name="Gharbi K."/>
            <person name="Hall N."/>
            <person name="Watson M."/>
            <person name="Adriaenssens E.M."/>
            <person name="Foster-Nyarko E."/>
            <person name="Jarju S."/>
            <person name="Secka A."/>
            <person name="Antonio M."/>
            <person name="Oren A."/>
            <person name="Chaudhuri R.R."/>
            <person name="La Ragione R."/>
            <person name="Hildebrand F."/>
            <person name="Pallen M.J."/>
        </authorList>
    </citation>
    <scope>NUCLEOTIDE SEQUENCE</scope>
    <source>
        <strain evidence="4">2889</strain>
    </source>
</reference>
<dbReference type="InterPro" id="IPR013783">
    <property type="entry name" value="Ig-like_fold"/>
</dbReference>
<evidence type="ECO:0000313" key="5">
    <source>
        <dbReference type="Proteomes" id="UP000823612"/>
    </source>
</evidence>
<proteinExistence type="predicted"/>
<feature type="chain" id="PRO_5039306505" evidence="1">
    <location>
        <begin position="26"/>
        <end position="1126"/>
    </location>
</feature>
<protein>
    <submittedName>
        <fullName evidence="4">Choice-of-anchor J domain-containing protein</fullName>
    </submittedName>
</protein>
<comment type="caution">
    <text evidence="4">The sequence shown here is derived from an EMBL/GenBank/DDBJ whole genome shotgun (WGS) entry which is preliminary data.</text>
</comment>
<dbReference type="NCBIfam" id="TIGR04183">
    <property type="entry name" value="Por_Secre_tail"/>
    <property type="match status" value="1"/>
</dbReference>
<accession>A0A9D9DSP9</accession>
<evidence type="ECO:0000259" key="3">
    <source>
        <dbReference type="Pfam" id="PF18962"/>
    </source>
</evidence>
<dbReference type="Gene3D" id="2.60.40.10">
    <property type="entry name" value="Immunoglobulins"/>
    <property type="match status" value="2"/>
</dbReference>
<keyword evidence="1" id="KW-0732">Signal</keyword>
<name>A0A9D9DSP9_9BACT</name>